<sequence>MDHALEDAIQSATEARVKSVLLKICQESSACRDAVSKELLLVTATTAGTQDEKSKKRVRQAYETCAHCEEEYRVVENDLLDGLCQYHPGSRDCDWDHDKFADFEPWRDGDPEDFEDDPDFADAFKWDCCGGNGAADGCVVTKHQPDETKRIKLGRV</sequence>
<dbReference type="EMBL" id="KN847500">
    <property type="protein sequence ID" value="KIW10319.1"/>
    <property type="molecule type" value="Genomic_DNA"/>
</dbReference>
<dbReference type="PANTHER" id="PTHR38167:SF1">
    <property type="entry name" value="C2H2-TYPE DOMAIN-CONTAINING PROTEIN"/>
    <property type="match status" value="1"/>
</dbReference>
<protein>
    <recommendedName>
        <fullName evidence="3">C2H2-type domain-containing protein</fullName>
    </recommendedName>
</protein>
<reference evidence="1 2" key="1">
    <citation type="submission" date="2015-01" db="EMBL/GenBank/DDBJ databases">
        <title>The Genome Sequence of Exophiala spinifera CBS89968.</title>
        <authorList>
            <consortium name="The Broad Institute Genomics Platform"/>
            <person name="Cuomo C."/>
            <person name="de Hoog S."/>
            <person name="Gorbushina A."/>
            <person name="Stielow B."/>
            <person name="Teixiera M."/>
            <person name="Abouelleil A."/>
            <person name="Chapman S.B."/>
            <person name="Priest M."/>
            <person name="Young S.K."/>
            <person name="Wortman J."/>
            <person name="Nusbaum C."/>
            <person name="Birren B."/>
        </authorList>
    </citation>
    <scope>NUCLEOTIDE SEQUENCE [LARGE SCALE GENOMIC DNA]</scope>
    <source>
        <strain evidence="1 2">CBS 89968</strain>
    </source>
</reference>
<dbReference type="STRING" id="91928.A0A0D2BG21"/>
<proteinExistence type="predicted"/>
<dbReference type="VEuPathDB" id="FungiDB:PV08_11281"/>
<accession>A0A0D2BG21</accession>
<name>A0A0D2BG21_9EURO</name>
<dbReference type="AlphaFoldDB" id="A0A0D2BG21"/>
<dbReference type="PANTHER" id="PTHR38167">
    <property type="entry name" value="C2H2-TYPE DOMAIN-CONTAINING PROTEIN"/>
    <property type="match status" value="1"/>
</dbReference>
<organism evidence="1 2">
    <name type="scientific">Exophiala spinifera</name>
    <dbReference type="NCBI Taxonomy" id="91928"/>
    <lineage>
        <taxon>Eukaryota</taxon>
        <taxon>Fungi</taxon>
        <taxon>Dikarya</taxon>
        <taxon>Ascomycota</taxon>
        <taxon>Pezizomycotina</taxon>
        <taxon>Eurotiomycetes</taxon>
        <taxon>Chaetothyriomycetidae</taxon>
        <taxon>Chaetothyriales</taxon>
        <taxon>Herpotrichiellaceae</taxon>
        <taxon>Exophiala</taxon>
    </lineage>
</organism>
<dbReference type="GeneID" id="27338364"/>
<gene>
    <name evidence="1" type="ORF">PV08_11281</name>
</gene>
<evidence type="ECO:0000313" key="1">
    <source>
        <dbReference type="EMBL" id="KIW10319.1"/>
    </source>
</evidence>
<dbReference type="RefSeq" id="XP_016230535.1">
    <property type="nucleotide sequence ID" value="XM_016385591.1"/>
</dbReference>
<evidence type="ECO:0000313" key="2">
    <source>
        <dbReference type="Proteomes" id="UP000053328"/>
    </source>
</evidence>
<keyword evidence="2" id="KW-1185">Reference proteome</keyword>
<dbReference type="Proteomes" id="UP000053328">
    <property type="component" value="Unassembled WGS sequence"/>
</dbReference>
<evidence type="ECO:0008006" key="3">
    <source>
        <dbReference type="Google" id="ProtNLM"/>
    </source>
</evidence>
<dbReference type="OrthoDB" id="4152452at2759"/>
<dbReference type="HOGENOM" id="CLU_093552_2_1_1"/>